<feature type="region of interest" description="Disordered" evidence="1">
    <location>
        <begin position="1"/>
        <end position="98"/>
    </location>
</feature>
<sequence>IKQDIGVDVPRDMVPPAPTVDLYKPRKRKASAKEGKKELKKEARKEVKKEALKETKPEPQEKKKEESKKRKSDEVVIGGSESRTKRKHEKKAEAEDSF</sequence>
<feature type="non-terminal residue" evidence="2">
    <location>
        <position position="1"/>
    </location>
</feature>
<dbReference type="AlphaFoldDB" id="A0A392R6P6"/>
<keyword evidence="3" id="KW-1185">Reference proteome</keyword>
<protein>
    <submittedName>
        <fullName evidence="2">Uncharacterized protein</fullName>
    </submittedName>
</protein>
<feature type="compositionally biased region" description="Basic and acidic residues" evidence="1">
    <location>
        <begin position="1"/>
        <end position="11"/>
    </location>
</feature>
<feature type="non-terminal residue" evidence="2">
    <location>
        <position position="98"/>
    </location>
</feature>
<accession>A0A392R6P6</accession>
<proteinExistence type="predicted"/>
<evidence type="ECO:0000313" key="3">
    <source>
        <dbReference type="Proteomes" id="UP000265520"/>
    </source>
</evidence>
<feature type="compositionally biased region" description="Basic and acidic residues" evidence="1">
    <location>
        <begin position="31"/>
        <end position="74"/>
    </location>
</feature>
<dbReference type="Proteomes" id="UP000265520">
    <property type="component" value="Unassembled WGS sequence"/>
</dbReference>
<dbReference type="EMBL" id="LXQA010187914">
    <property type="protein sequence ID" value="MCI31536.1"/>
    <property type="molecule type" value="Genomic_DNA"/>
</dbReference>
<name>A0A392R6P6_9FABA</name>
<evidence type="ECO:0000256" key="1">
    <source>
        <dbReference type="SAM" id="MobiDB-lite"/>
    </source>
</evidence>
<comment type="caution">
    <text evidence="2">The sequence shown here is derived from an EMBL/GenBank/DDBJ whole genome shotgun (WGS) entry which is preliminary data.</text>
</comment>
<evidence type="ECO:0000313" key="2">
    <source>
        <dbReference type="EMBL" id="MCI31536.1"/>
    </source>
</evidence>
<organism evidence="2 3">
    <name type="scientific">Trifolium medium</name>
    <dbReference type="NCBI Taxonomy" id="97028"/>
    <lineage>
        <taxon>Eukaryota</taxon>
        <taxon>Viridiplantae</taxon>
        <taxon>Streptophyta</taxon>
        <taxon>Embryophyta</taxon>
        <taxon>Tracheophyta</taxon>
        <taxon>Spermatophyta</taxon>
        <taxon>Magnoliopsida</taxon>
        <taxon>eudicotyledons</taxon>
        <taxon>Gunneridae</taxon>
        <taxon>Pentapetalae</taxon>
        <taxon>rosids</taxon>
        <taxon>fabids</taxon>
        <taxon>Fabales</taxon>
        <taxon>Fabaceae</taxon>
        <taxon>Papilionoideae</taxon>
        <taxon>50 kb inversion clade</taxon>
        <taxon>NPAAA clade</taxon>
        <taxon>Hologalegina</taxon>
        <taxon>IRL clade</taxon>
        <taxon>Trifolieae</taxon>
        <taxon>Trifolium</taxon>
    </lineage>
</organism>
<reference evidence="2 3" key="1">
    <citation type="journal article" date="2018" name="Front. Plant Sci.">
        <title>Red Clover (Trifolium pratense) and Zigzag Clover (T. medium) - A Picture of Genomic Similarities and Differences.</title>
        <authorList>
            <person name="Dluhosova J."/>
            <person name="Istvanek J."/>
            <person name="Nedelnik J."/>
            <person name="Repkova J."/>
        </authorList>
    </citation>
    <scope>NUCLEOTIDE SEQUENCE [LARGE SCALE GENOMIC DNA]</scope>
    <source>
        <strain evidence="3">cv. 10/8</strain>
        <tissue evidence="2">Leaf</tissue>
    </source>
</reference>